<dbReference type="SUPFAM" id="SSF48613">
    <property type="entry name" value="Heme oxygenase-like"/>
    <property type="match status" value="1"/>
</dbReference>
<feature type="region of interest" description="Disordered" evidence="12">
    <location>
        <begin position="73"/>
        <end position="93"/>
    </location>
</feature>
<evidence type="ECO:0000256" key="11">
    <source>
        <dbReference type="ARBA" id="ARBA00023004"/>
    </source>
</evidence>
<sequence>MLSSMSLSAPRCRAAAPRAPSARPPAPIRCVRVSVSAHGHPHGAPAGGTSTKEKQEKEKGFINDMRRVAMKLHTKEQSPKEGEKESKPQPRAWQPTLPGYLSFLVESKAVYDVLEAAVKDAAHPEYAAFSGTGLERSAGLADDIAWMSEKYGLEAPAPQPDGPGATYGKKLTELAKSDPQAFICHYYNFYFAHTAGGRMIGNKISEMLLDGQSLKFYQYDGEVQDLLDDVRRKINALAETWTPEQKSHCLEETENSFKFSGQIMQRITAEN</sequence>
<dbReference type="EMBL" id="HBEC01036116">
    <property type="protein sequence ID" value="CAD8302836.1"/>
    <property type="molecule type" value="Transcribed_RNA"/>
</dbReference>
<feature type="compositionally biased region" description="Low complexity" evidence="12">
    <location>
        <begin position="8"/>
        <end position="21"/>
    </location>
</feature>
<dbReference type="PANTHER" id="PTHR35703">
    <property type="entry name" value="HEME OXYGENASE 1, CHLOROPLASTIC-RELATED"/>
    <property type="match status" value="1"/>
</dbReference>
<reference evidence="13" key="1">
    <citation type="submission" date="2021-01" db="EMBL/GenBank/DDBJ databases">
        <authorList>
            <person name="Corre E."/>
            <person name="Pelletier E."/>
            <person name="Niang G."/>
            <person name="Scheremetjew M."/>
            <person name="Finn R."/>
            <person name="Kale V."/>
            <person name="Holt S."/>
            <person name="Cochrane G."/>
            <person name="Meng A."/>
            <person name="Brown T."/>
            <person name="Cohen L."/>
        </authorList>
    </citation>
    <scope>NUCLEOTIDE SEQUENCE</scope>
    <source>
        <strain evidence="13">CCMP219</strain>
    </source>
</reference>
<evidence type="ECO:0000256" key="4">
    <source>
        <dbReference type="ARBA" id="ARBA00022528"/>
    </source>
</evidence>
<evidence type="ECO:0000256" key="5">
    <source>
        <dbReference type="ARBA" id="ARBA00022531"/>
    </source>
</evidence>
<comment type="similarity">
    <text evidence="2">Belongs to the heme oxygenase family.</text>
</comment>
<dbReference type="GO" id="GO:0009507">
    <property type="term" value="C:chloroplast"/>
    <property type="evidence" value="ECO:0007669"/>
    <property type="project" value="UniProtKB-SubCell"/>
</dbReference>
<dbReference type="GO" id="GO:0006788">
    <property type="term" value="P:heme oxidation"/>
    <property type="evidence" value="ECO:0007669"/>
    <property type="project" value="InterPro"/>
</dbReference>
<evidence type="ECO:0000256" key="10">
    <source>
        <dbReference type="ARBA" id="ARBA00023002"/>
    </source>
</evidence>
<accession>A0A7R9VRN8</accession>
<dbReference type="InterPro" id="IPR016951">
    <property type="entry name" value="Haem_Oase_decyc_pln"/>
</dbReference>
<dbReference type="Pfam" id="PF01126">
    <property type="entry name" value="Heme_oxygenase"/>
    <property type="match status" value="1"/>
</dbReference>
<keyword evidence="8" id="KW-0479">Metal-binding</keyword>
<feature type="compositionally biased region" description="Basic and acidic residues" evidence="12">
    <location>
        <begin position="73"/>
        <end position="88"/>
    </location>
</feature>
<dbReference type="EC" id="1.14.14.18" evidence="3"/>
<keyword evidence="10" id="KW-0560">Oxidoreductase</keyword>
<dbReference type="AlphaFoldDB" id="A0A7R9VRN8"/>
<dbReference type="InterPro" id="IPR016053">
    <property type="entry name" value="Haem_Oase-like"/>
</dbReference>
<protein>
    <recommendedName>
        <fullName evidence="3">heme oxygenase (biliverdin-producing)</fullName>
        <ecNumber evidence="3">1.14.14.18</ecNumber>
    </recommendedName>
</protein>
<evidence type="ECO:0000256" key="3">
    <source>
        <dbReference type="ARBA" id="ARBA00012360"/>
    </source>
</evidence>
<evidence type="ECO:0000256" key="12">
    <source>
        <dbReference type="SAM" id="MobiDB-lite"/>
    </source>
</evidence>
<dbReference type="GO" id="GO:0046872">
    <property type="term" value="F:metal ion binding"/>
    <property type="evidence" value="ECO:0007669"/>
    <property type="project" value="UniProtKB-KW"/>
</dbReference>
<evidence type="ECO:0000256" key="8">
    <source>
        <dbReference type="ARBA" id="ARBA00022723"/>
    </source>
</evidence>
<evidence type="ECO:0000256" key="2">
    <source>
        <dbReference type="ARBA" id="ARBA00006134"/>
    </source>
</evidence>
<dbReference type="InterPro" id="IPR016084">
    <property type="entry name" value="Haem_Oase-like_multi-hlx"/>
</dbReference>
<dbReference type="InterPro" id="IPR002051">
    <property type="entry name" value="Haem_Oase"/>
</dbReference>
<evidence type="ECO:0000313" key="13">
    <source>
        <dbReference type="EMBL" id="CAD8302836.1"/>
    </source>
</evidence>
<organism evidence="13">
    <name type="scientific">Chlamydomonas euryale</name>
    <dbReference type="NCBI Taxonomy" id="1486919"/>
    <lineage>
        <taxon>Eukaryota</taxon>
        <taxon>Viridiplantae</taxon>
        <taxon>Chlorophyta</taxon>
        <taxon>core chlorophytes</taxon>
        <taxon>Chlorophyceae</taxon>
        <taxon>CS clade</taxon>
        <taxon>Chlamydomonadales</taxon>
        <taxon>Chlamydomonadaceae</taxon>
        <taxon>Chlamydomonas</taxon>
    </lineage>
</organism>
<evidence type="ECO:0000256" key="6">
    <source>
        <dbReference type="ARBA" id="ARBA00022617"/>
    </source>
</evidence>
<feature type="region of interest" description="Disordered" evidence="12">
    <location>
        <begin position="1"/>
        <end position="57"/>
    </location>
</feature>
<name>A0A7R9VRN8_9CHLO</name>
<keyword evidence="4" id="KW-0150">Chloroplast</keyword>
<proteinExistence type="inferred from homology"/>
<keyword evidence="5" id="KW-0602">Photosynthesis</keyword>
<dbReference type="CDD" id="cd19165">
    <property type="entry name" value="HemeO"/>
    <property type="match status" value="1"/>
</dbReference>
<keyword evidence="9" id="KW-0809">Transit peptide</keyword>
<comment type="subcellular location">
    <subcellularLocation>
        <location evidence="1">Plastid</location>
        <location evidence="1">Chloroplast</location>
    </subcellularLocation>
</comment>
<dbReference type="GO" id="GO:0015979">
    <property type="term" value="P:photosynthesis"/>
    <property type="evidence" value="ECO:0007669"/>
    <property type="project" value="UniProtKB-KW"/>
</dbReference>
<keyword evidence="11" id="KW-0408">Iron</keyword>
<dbReference type="Gene3D" id="1.20.910.10">
    <property type="entry name" value="Heme oxygenase-like"/>
    <property type="match status" value="1"/>
</dbReference>
<keyword evidence="7" id="KW-0934">Plastid</keyword>
<dbReference type="GO" id="GO:0004392">
    <property type="term" value="F:heme oxygenase (decyclizing) activity"/>
    <property type="evidence" value="ECO:0007669"/>
    <property type="project" value="UniProtKB-EC"/>
</dbReference>
<keyword evidence="6" id="KW-0349">Heme</keyword>
<dbReference type="PANTHER" id="PTHR35703:SF2">
    <property type="entry name" value="HEME OXYGENASE 1, CHLOROPLASTIC-RELATED"/>
    <property type="match status" value="1"/>
</dbReference>
<evidence type="ECO:0000256" key="9">
    <source>
        <dbReference type="ARBA" id="ARBA00022946"/>
    </source>
</evidence>
<evidence type="ECO:0000256" key="7">
    <source>
        <dbReference type="ARBA" id="ARBA00022640"/>
    </source>
</evidence>
<gene>
    <name evidence="13" type="ORF">CEUR00632_LOCUS16766</name>
</gene>
<evidence type="ECO:0000256" key="1">
    <source>
        <dbReference type="ARBA" id="ARBA00004229"/>
    </source>
</evidence>